<dbReference type="InterPro" id="IPR044298">
    <property type="entry name" value="MIG/MutY"/>
</dbReference>
<keyword evidence="7" id="KW-0479">Metal-binding</keyword>
<dbReference type="GO" id="GO:0034039">
    <property type="term" value="F:8-oxo-7,8-dihydroguanine DNA N-glycosylase activity"/>
    <property type="evidence" value="ECO:0007669"/>
    <property type="project" value="TreeGrafter"/>
</dbReference>
<dbReference type="InterPro" id="IPR023170">
    <property type="entry name" value="HhH_base_excis_C"/>
</dbReference>
<evidence type="ECO:0000256" key="9">
    <source>
        <dbReference type="ARBA" id="ARBA00022801"/>
    </source>
</evidence>
<dbReference type="GO" id="GO:0000701">
    <property type="term" value="F:purine-specific mismatch base pair DNA N-glycosylase activity"/>
    <property type="evidence" value="ECO:0007669"/>
    <property type="project" value="UniProtKB-EC"/>
</dbReference>
<feature type="domain" description="HhH-GPD" evidence="15">
    <location>
        <begin position="34"/>
        <end position="185"/>
    </location>
</feature>
<dbReference type="InterPro" id="IPR004036">
    <property type="entry name" value="Endonuclease-III-like_CS2"/>
</dbReference>
<dbReference type="GO" id="GO:0035485">
    <property type="term" value="F:adenine/guanine mispair binding"/>
    <property type="evidence" value="ECO:0007669"/>
    <property type="project" value="TreeGrafter"/>
</dbReference>
<dbReference type="Pfam" id="PF14815">
    <property type="entry name" value="NUDIX_4"/>
    <property type="match status" value="1"/>
</dbReference>
<evidence type="ECO:0000256" key="13">
    <source>
        <dbReference type="ARBA" id="ARBA00023295"/>
    </source>
</evidence>
<dbReference type="GO" id="GO:0006298">
    <property type="term" value="P:mismatch repair"/>
    <property type="evidence" value="ECO:0007669"/>
    <property type="project" value="TreeGrafter"/>
</dbReference>
<protein>
    <recommendedName>
        <fullName evidence="5 14">Adenine DNA glycosylase</fullName>
        <ecNumber evidence="4 14">3.2.2.31</ecNumber>
    </recommendedName>
</protein>
<evidence type="ECO:0000256" key="1">
    <source>
        <dbReference type="ARBA" id="ARBA00000843"/>
    </source>
</evidence>
<proteinExistence type="inferred from homology"/>
<dbReference type="NCBIfam" id="TIGR01084">
    <property type="entry name" value="mutY"/>
    <property type="match status" value="1"/>
</dbReference>
<evidence type="ECO:0000256" key="5">
    <source>
        <dbReference type="ARBA" id="ARBA00022023"/>
    </source>
</evidence>
<dbReference type="InterPro" id="IPR000445">
    <property type="entry name" value="HhH_motif"/>
</dbReference>
<dbReference type="GO" id="GO:0006284">
    <property type="term" value="P:base-excision repair"/>
    <property type="evidence" value="ECO:0007669"/>
    <property type="project" value="UniProtKB-UniRule"/>
</dbReference>
<keyword evidence="6" id="KW-0004">4Fe-4S</keyword>
<dbReference type="InterPro" id="IPR003265">
    <property type="entry name" value="HhH-GPD_domain"/>
</dbReference>
<keyword evidence="9" id="KW-0378">Hydrolase</keyword>
<dbReference type="CDD" id="cd03431">
    <property type="entry name" value="NUDIX_DNA_Glycosylase_C-MutY"/>
    <property type="match status" value="1"/>
</dbReference>
<keyword evidence="12" id="KW-0234">DNA repair</keyword>
<dbReference type="PANTHER" id="PTHR42944">
    <property type="entry name" value="ADENINE DNA GLYCOSYLASE"/>
    <property type="match status" value="1"/>
</dbReference>
<dbReference type="EC" id="3.2.2.31" evidence="4 14"/>
<dbReference type="EMBL" id="CP051151">
    <property type="protein sequence ID" value="QLY40866.1"/>
    <property type="molecule type" value="Genomic_DNA"/>
</dbReference>
<dbReference type="RefSeq" id="WP_312031718.1">
    <property type="nucleotide sequence ID" value="NZ_CP051151.1"/>
</dbReference>
<dbReference type="Pfam" id="PF00633">
    <property type="entry name" value="HHH"/>
    <property type="match status" value="1"/>
</dbReference>
<keyword evidence="13 14" id="KW-0326">Glycosidase</keyword>
<evidence type="ECO:0000256" key="7">
    <source>
        <dbReference type="ARBA" id="ARBA00022723"/>
    </source>
</evidence>
<dbReference type="InterPro" id="IPR005760">
    <property type="entry name" value="A/G_AdeGlyc_MutY"/>
</dbReference>
<keyword evidence="8 14" id="KW-0227">DNA damage</keyword>
<dbReference type="InterPro" id="IPR029119">
    <property type="entry name" value="MutY_C"/>
</dbReference>
<dbReference type="PANTHER" id="PTHR42944:SF1">
    <property type="entry name" value="ADENINE DNA GLYCOSYLASE"/>
    <property type="match status" value="1"/>
</dbReference>
<evidence type="ECO:0000256" key="11">
    <source>
        <dbReference type="ARBA" id="ARBA00023014"/>
    </source>
</evidence>
<dbReference type="FunFam" id="1.10.340.30:FF:000002">
    <property type="entry name" value="Adenine DNA glycosylase"/>
    <property type="match status" value="1"/>
</dbReference>
<evidence type="ECO:0000313" key="17">
    <source>
        <dbReference type="Proteomes" id="UP000512167"/>
    </source>
</evidence>
<dbReference type="Gene3D" id="1.10.340.30">
    <property type="entry name" value="Hypothetical protein, domain 2"/>
    <property type="match status" value="1"/>
</dbReference>
<accession>A0A7L6N3M7</accession>
<gene>
    <name evidence="16" type="primary">mutY</name>
    <name evidence="16" type="ORF">HF295_08360</name>
</gene>
<dbReference type="InterPro" id="IPR011257">
    <property type="entry name" value="DNA_glycosylase"/>
</dbReference>
<evidence type="ECO:0000313" key="16">
    <source>
        <dbReference type="EMBL" id="QLY40866.1"/>
    </source>
</evidence>
<evidence type="ECO:0000256" key="12">
    <source>
        <dbReference type="ARBA" id="ARBA00023204"/>
    </source>
</evidence>
<comment type="cofactor">
    <cofactor evidence="14">
        <name>[4Fe-4S] cluster</name>
        <dbReference type="ChEBI" id="CHEBI:49883"/>
    </cofactor>
    <text evidence="14">Binds 1 [4Fe-4S] cluster.</text>
</comment>
<dbReference type="SUPFAM" id="SSF48150">
    <property type="entry name" value="DNA-glycosylase"/>
    <property type="match status" value="1"/>
</dbReference>
<dbReference type="GO" id="GO:0051539">
    <property type="term" value="F:4 iron, 4 sulfur cluster binding"/>
    <property type="evidence" value="ECO:0007669"/>
    <property type="project" value="UniProtKB-UniRule"/>
</dbReference>
<organism evidence="16 17">
    <name type="scientific">Hujiaoplasma nucleasis</name>
    <dbReference type="NCBI Taxonomy" id="2725268"/>
    <lineage>
        <taxon>Bacteria</taxon>
        <taxon>Bacillati</taxon>
        <taxon>Mycoplasmatota</taxon>
        <taxon>Mollicutes</taxon>
        <taxon>Candidatus Izemoplasmatales</taxon>
        <taxon>Hujiaoplasmataceae</taxon>
        <taxon>Hujiaoplasma</taxon>
    </lineage>
</organism>
<dbReference type="KEGG" id="tbk:HF295_08360"/>
<dbReference type="SMART" id="SM00478">
    <property type="entry name" value="ENDO3c"/>
    <property type="match status" value="1"/>
</dbReference>
<dbReference type="Pfam" id="PF00730">
    <property type="entry name" value="HhH-GPD"/>
    <property type="match status" value="1"/>
</dbReference>
<dbReference type="CDD" id="cd00056">
    <property type="entry name" value="ENDO3c"/>
    <property type="match status" value="1"/>
</dbReference>
<evidence type="ECO:0000256" key="14">
    <source>
        <dbReference type="RuleBase" id="RU365096"/>
    </source>
</evidence>
<dbReference type="Gene3D" id="1.10.1670.10">
    <property type="entry name" value="Helix-hairpin-Helix base-excision DNA repair enzymes (C-terminal)"/>
    <property type="match status" value="1"/>
</dbReference>
<comment type="catalytic activity">
    <reaction evidence="1 14">
        <text>Hydrolyzes free adenine bases from 7,8-dihydro-8-oxoguanine:adenine mismatched double-stranded DNA, leaving an apurinic site.</text>
        <dbReference type="EC" id="3.2.2.31"/>
    </reaction>
</comment>
<evidence type="ECO:0000256" key="2">
    <source>
        <dbReference type="ARBA" id="ARBA00002933"/>
    </source>
</evidence>
<dbReference type="GO" id="GO:0046872">
    <property type="term" value="F:metal ion binding"/>
    <property type="evidence" value="ECO:0007669"/>
    <property type="project" value="UniProtKB-UniRule"/>
</dbReference>
<dbReference type="SMART" id="SM00525">
    <property type="entry name" value="FES"/>
    <property type="match status" value="1"/>
</dbReference>
<comment type="function">
    <text evidence="2">Adenine glycosylase active on G-A mispairs. MutY also corrects error-prone DNA synthesis past GO lesions which are due to the oxidatively damaged form of guanine: 7,8-dihydro-8-oxoguanine (8-oxo-dGTP).</text>
</comment>
<reference evidence="16 17" key="1">
    <citation type="submission" date="2020-04" db="EMBL/GenBank/DDBJ databases">
        <authorList>
            <person name="Zheng R.K."/>
            <person name="Sun C.M."/>
        </authorList>
    </citation>
    <scope>NUCLEOTIDE SEQUENCE [LARGE SCALE GENOMIC DNA]</scope>
    <source>
        <strain evidence="17">zrk29</strain>
    </source>
</reference>
<evidence type="ECO:0000259" key="15">
    <source>
        <dbReference type="SMART" id="SM00478"/>
    </source>
</evidence>
<sequence length="326" mass="38267">MNINKLENWYADHHRKLPFRETKDPYHIWVSEVMLQQTQVETVIPYFERFIKRLPSIHDLAAIEEEKLFSLIQGLGYYRRFKNLHKAAKIVVTQHKGIFPSSFKEVRKLPGIGDYTAGAIMSIAYNKPYNATDGNVIRVLSRLMNINDDMRIDKNKKQITAINQSFIEKANPNIYTQAIMELGALICRPIHPKCKLCPLNSECLAYKNNLQNTLPNLSKKPEKKLIQYKVFIIRDNNYLYLRKRKEKLLGGMYEFPQFEEDLLPFDYHVIKVLGHKKHIFTHLIWEMKALEVKLISEPLDEWIKISIDDLKLYPMATAHKKIANLL</sequence>
<evidence type="ECO:0000256" key="6">
    <source>
        <dbReference type="ARBA" id="ARBA00022485"/>
    </source>
</evidence>
<evidence type="ECO:0000256" key="3">
    <source>
        <dbReference type="ARBA" id="ARBA00008343"/>
    </source>
</evidence>
<evidence type="ECO:0000256" key="10">
    <source>
        <dbReference type="ARBA" id="ARBA00023004"/>
    </source>
</evidence>
<dbReference type="GO" id="GO:0032357">
    <property type="term" value="F:oxidized purine DNA binding"/>
    <property type="evidence" value="ECO:0007669"/>
    <property type="project" value="TreeGrafter"/>
</dbReference>
<dbReference type="PROSITE" id="PS01155">
    <property type="entry name" value="ENDONUCLEASE_III_2"/>
    <property type="match status" value="1"/>
</dbReference>
<evidence type="ECO:0000256" key="8">
    <source>
        <dbReference type="ARBA" id="ARBA00022763"/>
    </source>
</evidence>
<dbReference type="SUPFAM" id="SSF55811">
    <property type="entry name" value="Nudix"/>
    <property type="match status" value="1"/>
</dbReference>
<dbReference type="AlphaFoldDB" id="A0A7L6N3M7"/>
<evidence type="ECO:0000256" key="4">
    <source>
        <dbReference type="ARBA" id="ARBA00012045"/>
    </source>
</evidence>
<dbReference type="Proteomes" id="UP000512167">
    <property type="component" value="Chromosome"/>
</dbReference>
<name>A0A7L6N3M7_9MOLU</name>
<dbReference type="Gene3D" id="3.90.79.10">
    <property type="entry name" value="Nucleoside Triphosphate Pyrophosphohydrolase"/>
    <property type="match status" value="1"/>
</dbReference>
<dbReference type="InterPro" id="IPR015797">
    <property type="entry name" value="NUDIX_hydrolase-like_dom_sf"/>
</dbReference>
<keyword evidence="17" id="KW-1185">Reference proteome</keyword>
<keyword evidence="10 14" id="KW-0408">Iron</keyword>
<dbReference type="InterPro" id="IPR003651">
    <property type="entry name" value="Endonuclease3_FeS-loop_motif"/>
</dbReference>
<keyword evidence="11" id="KW-0411">Iron-sulfur</keyword>
<comment type="similarity">
    <text evidence="3 14">Belongs to the Nth/MutY family.</text>
</comment>